<sequence length="443" mass="51298">MAEDEGRIIKQEADYTEEVDASLPIASSLAQDGKLDEAIESLLPLEKKSRMAADMKSTSRILVHIVTMCFEQQAWDKMLENIVMLIKRRGQIKKAVTDMIRKVCEFIEQAPDKATKLKMLDTVRTITAGKIHVENERARLTRELARIKEEEGNIAEAADVLQELQVETYGTMERREKVEFILEQMRLCLAKHDYIRAQIISKKISTKFFKDESTHDLKLKYHRQMLQLAAHDRRYLDMCKHHRSIFDTPSVKADAEAAKKEFQSAVLYLVLAPYDNEQADLIARVSEDPVLEDLPEAQSLLSVFTTDEVRPWRVFETQFAPFLRSTDVFAATEQGEKQWSELRDRIIEHNIRVMAMYYTRMRTSRMAELLDLTEKDAEKYLSRLVTLKTVYAKIDRPARVIVFKPKPKANQVLNDWGSGLSHLMSLVDKATHLIQKERMVHQV</sequence>
<dbReference type="InterPro" id="IPR040896">
    <property type="entry name" value="RPN5_C"/>
</dbReference>
<dbReference type="Pfam" id="PF18098">
    <property type="entry name" value="RPN5_C"/>
    <property type="match status" value="1"/>
</dbReference>
<evidence type="ECO:0000256" key="2">
    <source>
        <dbReference type="ARBA" id="ARBA00022942"/>
    </source>
</evidence>
<feature type="domain" description="PCI" evidence="4">
    <location>
        <begin position="234"/>
        <end position="408"/>
    </location>
</feature>
<protein>
    <submittedName>
        <fullName evidence="5">26S proteasome non-ATPase regulatory subunit 12</fullName>
    </submittedName>
</protein>
<dbReference type="Pfam" id="PF22241">
    <property type="entry name" value="PSMD12-CSN4_N"/>
    <property type="match status" value="1"/>
</dbReference>
<keyword evidence="2 5" id="KW-0647">Proteasome</keyword>
<proteinExistence type="inferred from homology"/>
<dbReference type="eggNOG" id="KOG1498">
    <property type="taxonomic scope" value="Eukaryota"/>
</dbReference>
<gene>
    <name evidence="5" type="ORF">PTSG_08038</name>
</gene>
<dbReference type="Pfam" id="PF01399">
    <property type="entry name" value="PCI"/>
    <property type="match status" value="1"/>
</dbReference>
<dbReference type="GO" id="GO:0008541">
    <property type="term" value="C:proteasome regulatory particle, lid subcomplex"/>
    <property type="evidence" value="ECO:0007669"/>
    <property type="project" value="TreeGrafter"/>
</dbReference>
<name>F2UHT8_SALR5</name>
<dbReference type="PANTHER" id="PTHR10855">
    <property type="entry name" value="26S PROTEASOME NON-ATPASE REGULATORY SUBUNIT 12/COP9 SIGNALOSOME COMPLEX SUBUNIT 4"/>
    <property type="match status" value="1"/>
</dbReference>
<dbReference type="InterPro" id="IPR040134">
    <property type="entry name" value="PSMD12/CSN4"/>
</dbReference>
<dbReference type="RefSeq" id="XP_004991059.1">
    <property type="nucleotide sequence ID" value="XM_004991002.1"/>
</dbReference>
<dbReference type="GeneID" id="16071621"/>
<dbReference type="SUPFAM" id="SSF46785">
    <property type="entry name" value="Winged helix' DNA-binding domain"/>
    <property type="match status" value="1"/>
</dbReference>
<dbReference type="InterPro" id="IPR054559">
    <property type="entry name" value="PSMD12-CSN4-like_N"/>
</dbReference>
<dbReference type="InParanoid" id="F2UHT8"/>
<evidence type="ECO:0000256" key="3">
    <source>
        <dbReference type="SAM" id="Coils"/>
    </source>
</evidence>
<comment type="similarity">
    <text evidence="1">Belongs to the proteasome subunit p55 family.</text>
</comment>
<dbReference type="PROSITE" id="PS50250">
    <property type="entry name" value="PCI"/>
    <property type="match status" value="1"/>
</dbReference>
<dbReference type="InterPro" id="IPR000717">
    <property type="entry name" value="PCI_dom"/>
</dbReference>
<evidence type="ECO:0000313" key="6">
    <source>
        <dbReference type="Proteomes" id="UP000007799"/>
    </source>
</evidence>
<evidence type="ECO:0000313" key="5">
    <source>
        <dbReference type="EMBL" id="EGD76687.1"/>
    </source>
</evidence>
<organism evidence="6">
    <name type="scientific">Salpingoeca rosetta (strain ATCC 50818 / BSB-021)</name>
    <dbReference type="NCBI Taxonomy" id="946362"/>
    <lineage>
        <taxon>Eukaryota</taxon>
        <taxon>Choanoflagellata</taxon>
        <taxon>Craspedida</taxon>
        <taxon>Salpingoecidae</taxon>
        <taxon>Salpingoeca</taxon>
    </lineage>
</organism>
<dbReference type="SMART" id="SM00088">
    <property type="entry name" value="PINT"/>
    <property type="match status" value="1"/>
</dbReference>
<feature type="coiled-coil region" evidence="3">
    <location>
        <begin position="130"/>
        <end position="167"/>
    </location>
</feature>
<dbReference type="AlphaFoldDB" id="F2UHT8"/>
<dbReference type="OrthoDB" id="268763at2759"/>
<dbReference type="STRING" id="946362.F2UHT8"/>
<dbReference type="OMA" id="AENEMFK"/>
<dbReference type="KEGG" id="sre:PTSG_08038"/>
<keyword evidence="6" id="KW-1185">Reference proteome</keyword>
<dbReference type="GO" id="GO:0005737">
    <property type="term" value="C:cytoplasm"/>
    <property type="evidence" value="ECO:0007669"/>
    <property type="project" value="TreeGrafter"/>
</dbReference>
<evidence type="ECO:0000259" key="4">
    <source>
        <dbReference type="PROSITE" id="PS50250"/>
    </source>
</evidence>
<dbReference type="Gene3D" id="1.10.10.10">
    <property type="entry name" value="Winged helix-like DNA-binding domain superfamily/Winged helix DNA-binding domain"/>
    <property type="match status" value="1"/>
</dbReference>
<reference evidence="5" key="1">
    <citation type="submission" date="2009-08" db="EMBL/GenBank/DDBJ databases">
        <title>Annotation of Salpingoeca rosetta.</title>
        <authorList>
            <consortium name="The Broad Institute Genome Sequencing Platform"/>
            <person name="Russ C."/>
            <person name="Cuomo C."/>
            <person name="Burger G."/>
            <person name="Gray M.W."/>
            <person name="Holland P.W.H."/>
            <person name="King N."/>
            <person name="Lang F.B.F."/>
            <person name="Roger A.J."/>
            <person name="Ruiz-Trillo I."/>
            <person name="Young S.K."/>
            <person name="Zeng Q."/>
            <person name="Gargeya S."/>
            <person name="Alvarado L."/>
            <person name="Berlin A."/>
            <person name="Chapman S.B."/>
            <person name="Chen Z."/>
            <person name="Freedman E."/>
            <person name="Gellesch M."/>
            <person name="Goldberg J."/>
            <person name="Griggs A."/>
            <person name="Gujja S."/>
            <person name="Heilman E."/>
            <person name="Heiman D."/>
            <person name="Howarth C."/>
            <person name="Mehta T."/>
            <person name="Neiman D."/>
            <person name="Pearson M."/>
            <person name="Roberts A."/>
            <person name="Saif S."/>
            <person name="Shea T."/>
            <person name="Shenoy N."/>
            <person name="Sisk P."/>
            <person name="Stolte C."/>
            <person name="Sykes S."/>
            <person name="White J."/>
            <person name="Yandava C."/>
            <person name="Haas B."/>
            <person name="Nusbaum C."/>
            <person name="Birren B."/>
        </authorList>
    </citation>
    <scope>NUCLEOTIDE SEQUENCE [LARGE SCALE GENOMIC DNA]</scope>
    <source>
        <strain evidence="5">ATCC 50818</strain>
    </source>
</reference>
<dbReference type="FunFam" id="1.10.10.10:FF:000070">
    <property type="entry name" value="26S proteasome non-ATPase regulatory subunit 12"/>
    <property type="match status" value="1"/>
</dbReference>
<dbReference type="InterPro" id="IPR036388">
    <property type="entry name" value="WH-like_DNA-bd_sf"/>
</dbReference>
<dbReference type="FunCoup" id="F2UHT8">
    <property type="interactions" value="1656"/>
</dbReference>
<dbReference type="GO" id="GO:0005634">
    <property type="term" value="C:nucleus"/>
    <property type="evidence" value="ECO:0007669"/>
    <property type="project" value="UniProtKB-ARBA"/>
</dbReference>
<accession>F2UHT8</accession>
<dbReference type="PANTHER" id="PTHR10855:SF1">
    <property type="entry name" value="26S PROTEASOME NON-ATPASE REGULATORY SUBUNIT 12"/>
    <property type="match status" value="1"/>
</dbReference>
<dbReference type="InterPro" id="IPR036390">
    <property type="entry name" value="WH_DNA-bd_sf"/>
</dbReference>
<dbReference type="Proteomes" id="UP000007799">
    <property type="component" value="Unassembled WGS sequence"/>
</dbReference>
<evidence type="ECO:0000256" key="1">
    <source>
        <dbReference type="ARBA" id="ARBA00006397"/>
    </source>
</evidence>
<dbReference type="EMBL" id="GL832975">
    <property type="protein sequence ID" value="EGD76687.1"/>
    <property type="molecule type" value="Genomic_DNA"/>
</dbReference>
<keyword evidence="3" id="KW-0175">Coiled coil</keyword>